<dbReference type="OrthoDB" id="4225064at2759"/>
<keyword evidence="1" id="KW-0472">Membrane</keyword>
<accession>A0A6A6RYR8</accession>
<sequence length="344" mass="37987">MSSSSGCEADTQKDFLDQIAFYGTVISITVLWWAIPVVTKIKKPSFILKAIAWSAARASQPGSAALFAIKGSATPEERLGLYYNGMAIHGADEEPMPWYMIGVNLFMDAAFSLFPAIQLLFKHTNCDSDDLWASLAPQFWYYPSVPTAVFGIWIIFDAKLFKLSWRSSRLVGFTLLIAIGLILTVPPIVSASKQGAQASAMLLPLVTYVGMSVAYTLGSSWDTSISARLKALLWAVFAALYAVLARNFGIFFAAFYNTDDDNSDPLLTLYLPEDVNRKVFGIWYLIMGIICSLFSVWGLLMKGGPREYLGTVVLQMYGLTENVEAAHPKEPLQQEQEVVEMSTT</sequence>
<reference evidence="2" key="1">
    <citation type="journal article" date="2020" name="Stud. Mycol.">
        <title>101 Dothideomycetes genomes: a test case for predicting lifestyles and emergence of pathogens.</title>
        <authorList>
            <person name="Haridas S."/>
            <person name="Albert R."/>
            <person name="Binder M."/>
            <person name="Bloem J."/>
            <person name="Labutti K."/>
            <person name="Salamov A."/>
            <person name="Andreopoulos B."/>
            <person name="Baker S."/>
            <person name="Barry K."/>
            <person name="Bills G."/>
            <person name="Bluhm B."/>
            <person name="Cannon C."/>
            <person name="Castanera R."/>
            <person name="Culley D."/>
            <person name="Daum C."/>
            <person name="Ezra D."/>
            <person name="Gonzalez J."/>
            <person name="Henrissat B."/>
            <person name="Kuo A."/>
            <person name="Liang C."/>
            <person name="Lipzen A."/>
            <person name="Lutzoni F."/>
            <person name="Magnuson J."/>
            <person name="Mondo S."/>
            <person name="Nolan M."/>
            <person name="Ohm R."/>
            <person name="Pangilinan J."/>
            <person name="Park H.-J."/>
            <person name="Ramirez L."/>
            <person name="Alfaro M."/>
            <person name="Sun H."/>
            <person name="Tritt A."/>
            <person name="Yoshinaga Y."/>
            <person name="Zwiers L.-H."/>
            <person name="Turgeon B."/>
            <person name="Goodwin S."/>
            <person name="Spatafora J."/>
            <person name="Crous P."/>
            <person name="Grigoriev I."/>
        </authorList>
    </citation>
    <scope>NUCLEOTIDE SEQUENCE</scope>
    <source>
        <strain evidence="2">CBS 473.64</strain>
    </source>
</reference>
<name>A0A6A6RYR8_9PLEO</name>
<keyword evidence="1" id="KW-0812">Transmembrane</keyword>
<organism evidence="2 3">
    <name type="scientific">Massarina eburnea CBS 473.64</name>
    <dbReference type="NCBI Taxonomy" id="1395130"/>
    <lineage>
        <taxon>Eukaryota</taxon>
        <taxon>Fungi</taxon>
        <taxon>Dikarya</taxon>
        <taxon>Ascomycota</taxon>
        <taxon>Pezizomycotina</taxon>
        <taxon>Dothideomycetes</taxon>
        <taxon>Pleosporomycetidae</taxon>
        <taxon>Pleosporales</taxon>
        <taxon>Massarineae</taxon>
        <taxon>Massarinaceae</taxon>
        <taxon>Massarina</taxon>
    </lineage>
</organism>
<dbReference type="EMBL" id="MU006787">
    <property type="protein sequence ID" value="KAF2639124.1"/>
    <property type="molecule type" value="Genomic_DNA"/>
</dbReference>
<feature type="transmembrane region" description="Helical" evidence="1">
    <location>
        <begin position="170"/>
        <end position="189"/>
    </location>
</feature>
<evidence type="ECO:0000313" key="2">
    <source>
        <dbReference type="EMBL" id="KAF2639124.1"/>
    </source>
</evidence>
<feature type="transmembrane region" description="Helical" evidence="1">
    <location>
        <begin position="98"/>
        <end position="120"/>
    </location>
</feature>
<dbReference type="Proteomes" id="UP000799753">
    <property type="component" value="Unassembled WGS sequence"/>
</dbReference>
<proteinExistence type="predicted"/>
<gene>
    <name evidence="2" type="ORF">P280DRAFT_508283</name>
</gene>
<feature type="transmembrane region" description="Helical" evidence="1">
    <location>
        <begin position="281"/>
        <end position="300"/>
    </location>
</feature>
<feature type="transmembrane region" description="Helical" evidence="1">
    <location>
        <begin position="140"/>
        <end position="158"/>
    </location>
</feature>
<evidence type="ECO:0000256" key="1">
    <source>
        <dbReference type="SAM" id="Phobius"/>
    </source>
</evidence>
<protein>
    <submittedName>
        <fullName evidence="2">Uncharacterized protein</fullName>
    </submittedName>
</protein>
<keyword evidence="3" id="KW-1185">Reference proteome</keyword>
<dbReference type="AlphaFoldDB" id="A0A6A6RYR8"/>
<keyword evidence="1" id="KW-1133">Transmembrane helix</keyword>
<feature type="transmembrane region" description="Helical" evidence="1">
    <location>
        <begin position="19"/>
        <end position="39"/>
    </location>
</feature>
<feature type="transmembrane region" description="Helical" evidence="1">
    <location>
        <begin position="201"/>
        <end position="219"/>
    </location>
</feature>
<evidence type="ECO:0000313" key="3">
    <source>
        <dbReference type="Proteomes" id="UP000799753"/>
    </source>
</evidence>
<feature type="transmembrane region" description="Helical" evidence="1">
    <location>
        <begin position="231"/>
        <end position="256"/>
    </location>
</feature>